<reference evidence="1" key="1">
    <citation type="submission" date="2019-03" db="EMBL/GenBank/DDBJ databases">
        <title>WGS assembly of Setaria viridis.</title>
        <authorList>
            <person name="Huang P."/>
            <person name="Jenkins J."/>
            <person name="Grimwood J."/>
            <person name="Barry K."/>
            <person name="Healey A."/>
            <person name="Mamidi S."/>
            <person name="Sreedasyam A."/>
            <person name="Shu S."/>
            <person name="Feldman M."/>
            <person name="Wu J."/>
            <person name="Yu Y."/>
            <person name="Chen C."/>
            <person name="Johnson J."/>
            <person name="Rokhsar D."/>
            <person name="Baxter I."/>
            <person name="Schmutz J."/>
            <person name="Brutnell T."/>
            <person name="Kellogg E."/>
        </authorList>
    </citation>
    <scope>NUCLEOTIDE SEQUENCE [LARGE SCALE GENOMIC DNA]</scope>
</reference>
<dbReference type="AlphaFoldDB" id="A0A4V6D1D4"/>
<gene>
    <name evidence="1" type="ORF">SEVIR_9G279500v2</name>
</gene>
<organism evidence="1 2">
    <name type="scientific">Setaria viridis</name>
    <name type="common">Green bristlegrass</name>
    <name type="synonym">Setaria italica subsp. viridis</name>
    <dbReference type="NCBI Taxonomy" id="4556"/>
    <lineage>
        <taxon>Eukaryota</taxon>
        <taxon>Viridiplantae</taxon>
        <taxon>Streptophyta</taxon>
        <taxon>Embryophyta</taxon>
        <taxon>Tracheophyta</taxon>
        <taxon>Spermatophyta</taxon>
        <taxon>Magnoliopsida</taxon>
        <taxon>Liliopsida</taxon>
        <taxon>Poales</taxon>
        <taxon>Poaceae</taxon>
        <taxon>PACMAD clade</taxon>
        <taxon>Panicoideae</taxon>
        <taxon>Panicodae</taxon>
        <taxon>Paniceae</taxon>
        <taxon>Cenchrinae</taxon>
        <taxon>Setaria</taxon>
    </lineage>
</organism>
<dbReference type="EMBL" id="CM016560">
    <property type="protein sequence ID" value="TKV94225.1"/>
    <property type="molecule type" value="Genomic_DNA"/>
</dbReference>
<name>A0A4V6D1D4_SETVI</name>
<accession>A0A4V6D1D4</accession>
<sequence>MTVNMLKDKGGWHFLHAYLVKNNVVPLVLGEYLVAGEESTKWEVATYSSHGLKGPQTTTSSSIHWITHTTAIGSHQAVTRRKAVARRAHRGSAELAESPLAPLISSSCVAMVDGAPTSVMGYSPKIP</sequence>
<evidence type="ECO:0000313" key="2">
    <source>
        <dbReference type="Proteomes" id="UP000298652"/>
    </source>
</evidence>
<keyword evidence="2" id="KW-1185">Reference proteome</keyword>
<dbReference type="Proteomes" id="UP000298652">
    <property type="component" value="Chromosome 9"/>
</dbReference>
<proteinExistence type="predicted"/>
<protein>
    <submittedName>
        <fullName evidence="1">Uncharacterized protein</fullName>
    </submittedName>
</protein>
<evidence type="ECO:0000313" key="1">
    <source>
        <dbReference type="EMBL" id="TKV94225.1"/>
    </source>
</evidence>
<dbReference type="Gramene" id="TKV94225">
    <property type="protein sequence ID" value="TKV94225"/>
    <property type="gene ID" value="SEVIR_9G279500v2"/>
</dbReference>